<evidence type="ECO:0000313" key="2">
    <source>
        <dbReference type="Proteomes" id="UP001152562"/>
    </source>
</evidence>
<proteinExistence type="predicted"/>
<dbReference type="AlphaFoldDB" id="A0A9P0TCW7"/>
<name>A0A9P0TCW7_PIEBR</name>
<accession>A0A9P0TCW7</accession>
<keyword evidence="2" id="KW-1185">Reference proteome</keyword>
<reference evidence="1" key="1">
    <citation type="submission" date="2022-05" db="EMBL/GenBank/DDBJ databases">
        <authorList>
            <person name="Okamura Y."/>
        </authorList>
    </citation>
    <scope>NUCLEOTIDE SEQUENCE</scope>
</reference>
<organism evidence="1 2">
    <name type="scientific">Pieris brassicae</name>
    <name type="common">White butterfly</name>
    <name type="synonym">Large white butterfly</name>
    <dbReference type="NCBI Taxonomy" id="7116"/>
    <lineage>
        <taxon>Eukaryota</taxon>
        <taxon>Metazoa</taxon>
        <taxon>Ecdysozoa</taxon>
        <taxon>Arthropoda</taxon>
        <taxon>Hexapoda</taxon>
        <taxon>Insecta</taxon>
        <taxon>Pterygota</taxon>
        <taxon>Neoptera</taxon>
        <taxon>Endopterygota</taxon>
        <taxon>Lepidoptera</taxon>
        <taxon>Glossata</taxon>
        <taxon>Ditrysia</taxon>
        <taxon>Papilionoidea</taxon>
        <taxon>Pieridae</taxon>
        <taxon>Pierinae</taxon>
        <taxon>Pieris</taxon>
    </lineage>
</organism>
<sequence length="81" mass="9395">MNVLQQRRFLASRNEGHAARARWTTQRERGTRDEVAARAQHWERPHDRSLSARLSRKYSRLVRACASLPVSLSHGDVEKCI</sequence>
<dbReference type="EMBL" id="CALOZG010000010">
    <property type="protein sequence ID" value="CAH4030094.1"/>
    <property type="molecule type" value="Genomic_DNA"/>
</dbReference>
<protein>
    <submittedName>
        <fullName evidence="1">Uncharacterized protein</fullName>
    </submittedName>
</protein>
<comment type="caution">
    <text evidence="1">The sequence shown here is derived from an EMBL/GenBank/DDBJ whole genome shotgun (WGS) entry which is preliminary data.</text>
</comment>
<evidence type="ECO:0000313" key="1">
    <source>
        <dbReference type="EMBL" id="CAH4030094.1"/>
    </source>
</evidence>
<gene>
    <name evidence="1" type="ORF">PIBRA_LOCUS6776</name>
</gene>
<dbReference type="Proteomes" id="UP001152562">
    <property type="component" value="Unassembled WGS sequence"/>
</dbReference>